<organism evidence="1 2">
    <name type="scientific">Alkaliphilus hydrothermalis</name>
    <dbReference type="NCBI Taxonomy" id="1482730"/>
    <lineage>
        <taxon>Bacteria</taxon>
        <taxon>Bacillati</taxon>
        <taxon>Bacillota</taxon>
        <taxon>Clostridia</taxon>
        <taxon>Peptostreptococcales</taxon>
        <taxon>Natronincolaceae</taxon>
        <taxon>Alkaliphilus</taxon>
    </lineage>
</organism>
<comment type="caution">
    <text evidence="1">The sequence shown here is derived from an EMBL/GenBank/DDBJ whole genome shotgun (WGS) entry which is preliminary data.</text>
</comment>
<reference evidence="1 2" key="1">
    <citation type="submission" date="2021-01" db="EMBL/GenBank/DDBJ databases">
        <title>Genomic Encyclopedia of Type Strains, Phase IV (KMG-IV): sequencing the most valuable type-strain genomes for metagenomic binning, comparative biology and taxonomic classification.</title>
        <authorList>
            <person name="Goeker M."/>
        </authorList>
    </citation>
    <scope>NUCLEOTIDE SEQUENCE [LARGE SCALE GENOMIC DNA]</scope>
    <source>
        <strain evidence="1 2">DSM 25890</strain>
    </source>
</reference>
<gene>
    <name evidence="1" type="ORF">JOC73_002978</name>
</gene>
<keyword evidence="2" id="KW-1185">Reference proteome</keyword>
<evidence type="ECO:0000313" key="2">
    <source>
        <dbReference type="Proteomes" id="UP001314796"/>
    </source>
</evidence>
<dbReference type="RefSeq" id="WP_279381073.1">
    <property type="nucleotide sequence ID" value="NZ_JAFBEE010000035.1"/>
</dbReference>
<dbReference type="Proteomes" id="UP001314796">
    <property type="component" value="Unassembled WGS sequence"/>
</dbReference>
<name>A0ABS2NTV6_9FIRM</name>
<sequence>MDEIIYTGKVTKEEVFEEMNEILSRILDDLIEQGKIGVDEK</sequence>
<accession>A0ABS2NTV6</accession>
<dbReference type="EMBL" id="JAFBEE010000035">
    <property type="protein sequence ID" value="MBM7616395.1"/>
    <property type="molecule type" value="Genomic_DNA"/>
</dbReference>
<proteinExistence type="predicted"/>
<evidence type="ECO:0000313" key="1">
    <source>
        <dbReference type="EMBL" id="MBM7616395.1"/>
    </source>
</evidence>
<protein>
    <submittedName>
        <fullName evidence="1">Uncharacterized protein</fullName>
    </submittedName>
</protein>